<accession>A0ABW7ARG1</accession>
<reference evidence="9 10" key="1">
    <citation type="submission" date="2024-10" db="EMBL/GenBank/DDBJ databases">
        <authorList>
            <person name="Topkara A.R."/>
            <person name="Saygin H."/>
        </authorList>
    </citation>
    <scope>NUCLEOTIDE SEQUENCE [LARGE SCALE GENOMIC DNA]</scope>
    <source>
        <strain evidence="9 10">M3C6</strain>
    </source>
</reference>
<evidence type="ECO:0000256" key="6">
    <source>
        <dbReference type="ARBA" id="ARBA00023136"/>
    </source>
</evidence>
<dbReference type="PANTHER" id="PTHR43227">
    <property type="entry name" value="BLL4140 PROTEIN"/>
    <property type="match status" value="1"/>
</dbReference>
<protein>
    <submittedName>
        <fullName evidence="9">Carbohydrate ABC transporter permease</fullName>
    </submittedName>
</protein>
<sequence length="305" mass="33199">MALHVTGRRPARARVREAGVGYLFVAPIVIFFAIFVGYPFVRSLYLSLSDWSGIGEPRFVGFGNFGFMLRDPVFWQALTTTVVFTAVTTVLQTVVPLLLAVLMNGPWRGSVIYRTLLFMPAVISLVVTGALWQLIYEPNLGTLNEALRALGLGTLAQPWLADPDLVVPALIVVSLWQAAGLYMLIYLAGLQGIDPTLYEAARIDGAGPFQRFRRVTVPALRMVTGVVVLLNLINGLKTFDLIYVMTGGGPNRASEVLGTYLYGLAFGNESGATPSFGYATAISMVIFVLCMLVTIAQLRISRRTA</sequence>
<keyword evidence="4 7" id="KW-0812">Transmembrane</keyword>
<dbReference type="Gene3D" id="1.10.3720.10">
    <property type="entry name" value="MetI-like"/>
    <property type="match status" value="1"/>
</dbReference>
<feature type="transmembrane region" description="Helical" evidence="7">
    <location>
        <begin position="219"/>
        <end position="236"/>
    </location>
</feature>
<evidence type="ECO:0000256" key="2">
    <source>
        <dbReference type="ARBA" id="ARBA00022448"/>
    </source>
</evidence>
<evidence type="ECO:0000256" key="3">
    <source>
        <dbReference type="ARBA" id="ARBA00022475"/>
    </source>
</evidence>
<feature type="transmembrane region" description="Helical" evidence="7">
    <location>
        <begin position="73"/>
        <end position="99"/>
    </location>
</feature>
<dbReference type="SUPFAM" id="SSF161098">
    <property type="entry name" value="MetI-like"/>
    <property type="match status" value="1"/>
</dbReference>
<evidence type="ECO:0000256" key="5">
    <source>
        <dbReference type="ARBA" id="ARBA00022989"/>
    </source>
</evidence>
<feature type="domain" description="ABC transmembrane type-1" evidence="8">
    <location>
        <begin position="78"/>
        <end position="297"/>
    </location>
</feature>
<dbReference type="PANTHER" id="PTHR43227:SF11">
    <property type="entry name" value="BLL4140 PROTEIN"/>
    <property type="match status" value="1"/>
</dbReference>
<keyword evidence="5 7" id="KW-1133">Transmembrane helix</keyword>
<keyword evidence="6 7" id="KW-0472">Membrane</keyword>
<comment type="subcellular location">
    <subcellularLocation>
        <location evidence="1 7">Cell membrane</location>
        <topology evidence="1 7">Multi-pass membrane protein</topology>
    </subcellularLocation>
</comment>
<dbReference type="Pfam" id="PF00528">
    <property type="entry name" value="BPD_transp_1"/>
    <property type="match status" value="1"/>
</dbReference>
<comment type="similarity">
    <text evidence="7">Belongs to the binding-protein-dependent transport system permease family.</text>
</comment>
<proteinExistence type="inferred from homology"/>
<gene>
    <name evidence="9" type="ORF">ACFLIM_37225</name>
</gene>
<keyword evidence="2 7" id="KW-0813">Transport</keyword>
<evidence type="ECO:0000313" key="9">
    <source>
        <dbReference type="EMBL" id="MFG1708855.1"/>
    </source>
</evidence>
<evidence type="ECO:0000256" key="1">
    <source>
        <dbReference type="ARBA" id="ARBA00004651"/>
    </source>
</evidence>
<dbReference type="RefSeq" id="WP_393173084.1">
    <property type="nucleotide sequence ID" value="NZ_JBICRM010000031.1"/>
</dbReference>
<keyword evidence="3" id="KW-1003">Cell membrane</keyword>
<dbReference type="EMBL" id="JBICRM010000031">
    <property type="protein sequence ID" value="MFG1708855.1"/>
    <property type="molecule type" value="Genomic_DNA"/>
</dbReference>
<organism evidence="9 10">
    <name type="scientific">Nonomuraea marmarensis</name>
    <dbReference type="NCBI Taxonomy" id="3351344"/>
    <lineage>
        <taxon>Bacteria</taxon>
        <taxon>Bacillati</taxon>
        <taxon>Actinomycetota</taxon>
        <taxon>Actinomycetes</taxon>
        <taxon>Streptosporangiales</taxon>
        <taxon>Streptosporangiaceae</taxon>
        <taxon>Nonomuraea</taxon>
    </lineage>
</organism>
<feature type="transmembrane region" description="Helical" evidence="7">
    <location>
        <begin position="276"/>
        <end position="296"/>
    </location>
</feature>
<evidence type="ECO:0000259" key="8">
    <source>
        <dbReference type="PROSITE" id="PS50928"/>
    </source>
</evidence>
<dbReference type="InterPro" id="IPR000515">
    <property type="entry name" value="MetI-like"/>
</dbReference>
<keyword evidence="10" id="KW-1185">Reference proteome</keyword>
<feature type="transmembrane region" description="Helical" evidence="7">
    <location>
        <begin position="20"/>
        <end position="41"/>
    </location>
</feature>
<dbReference type="Proteomes" id="UP001603978">
    <property type="component" value="Unassembled WGS sequence"/>
</dbReference>
<evidence type="ECO:0000256" key="4">
    <source>
        <dbReference type="ARBA" id="ARBA00022692"/>
    </source>
</evidence>
<dbReference type="PROSITE" id="PS50928">
    <property type="entry name" value="ABC_TM1"/>
    <property type="match status" value="1"/>
</dbReference>
<evidence type="ECO:0000313" key="10">
    <source>
        <dbReference type="Proteomes" id="UP001603978"/>
    </source>
</evidence>
<dbReference type="CDD" id="cd06261">
    <property type="entry name" value="TM_PBP2"/>
    <property type="match status" value="1"/>
</dbReference>
<name>A0ABW7ARG1_9ACTN</name>
<feature type="transmembrane region" description="Helical" evidence="7">
    <location>
        <begin position="165"/>
        <end position="188"/>
    </location>
</feature>
<comment type="caution">
    <text evidence="9">The sequence shown here is derived from an EMBL/GenBank/DDBJ whole genome shotgun (WGS) entry which is preliminary data.</text>
</comment>
<evidence type="ECO:0000256" key="7">
    <source>
        <dbReference type="RuleBase" id="RU363032"/>
    </source>
</evidence>
<feature type="transmembrane region" description="Helical" evidence="7">
    <location>
        <begin position="111"/>
        <end position="135"/>
    </location>
</feature>
<dbReference type="InterPro" id="IPR035906">
    <property type="entry name" value="MetI-like_sf"/>
</dbReference>
<dbReference type="InterPro" id="IPR050809">
    <property type="entry name" value="UgpAE/MalFG_permease"/>
</dbReference>